<dbReference type="EMBL" id="JAEHOE010000072">
    <property type="protein sequence ID" value="KAG2489576.1"/>
    <property type="molecule type" value="Genomic_DNA"/>
</dbReference>
<protein>
    <submittedName>
        <fullName evidence="2">Uncharacterized protein</fullName>
    </submittedName>
</protein>
<feature type="region of interest" description="Disordered" evidence="1">
    <location>
        <begin position="261"/>
        <end position="288"/>
    </location>
</feature>
<feature type="compositionally biased region" description="Low complexity" evidence="1">
    <location>
        <begin position="169"/>
        <end position="179"/>
    </location>
</feature>
<feature type="compositionally biased region" description="Low complexity" evidence="1">
    <location>
        <begin position="203"/>
        <end position="220"/>
    </location>
</feature>
<feature type="region of interest" description="Disordered" evidence="1">
    <location>
        <begin position="329"/>
        <end position="360"/>
    </location>
</feature>
<gene>
    <name evidence="2" type="ORF">HYH03_012024</name>
</gene>
<organism evidence="2 3">
    <name type="scientific">Edaphochlamys debaryana</name>
    <dbReference type="NCBI Taxonomy" id="47281"/>
    <lineage>
        <taxon>Eukaryota</taxon>
        <taxon>Viridiplantae</taxon>
        <taxon>Chlorophyta</taxon>
        <taxon>core chlorophytes</taxon>
        <taxon>Chlorophyceae</taxon>
        <taxon>CS clade</taxon>
        <taxon>Chlamydomonadales</taxon>
        <taxon>Chlamydomonadales incertae sedis</taxon>
        <taxon>Edaphochlamys</taxon>
    </lineage>
</organism>
<accession>A0A835XWD2</accession>
<evidence type="ECO:0000313" key="2">
    <source>
        <dbReference type="EMBL" id="KAG2489576.1"/>
    </source>
</evidence>
<evidence type="ECO:0000256" key="1">
    <source>
        <dbReference type="SAM" id="MobiDB-lite"/>
    </source>
</evidence>
<reference evidence="2" key="1">
    <citation type="journal article" date="2020" name="bioRxiv">
        <title>Comparative genomics of Chlamydomonas.</title>
        <authorList>
            <person name="Craig R.J."/>
            <person name="Hasan A.R."/>
            <person name="Ness R.W."/>
            <person name="Keightley P.D."/>
        </authorList>
    </citation>
    <scope>NUCLEOTIDE SEQUENCE</scope>
    <source>
        <strain evidence="2">CCAP 11/70</strain>
    </source>
</reference>
<dbReference type="Proteomes" id="UP000612055">
    <property type="component" value="Unassembled WGS sequence"/>
</dbReference>
<feature type="region of interest" description="Disordered" evidence="1">
    <location>
        <begin position="35"/>
        <end position="98"/>
    </location>
</feature>
<name>A0A835XWD2_9CHLO</name>
<proteinExistence type="predicted"/>
<keyword evidence="3" id="KW-1185">Reference proteome</keyword>
<comment type="caution">
    <text evidence="2">The sequence shown here is derived from an EMBL/GenBank/DDBJ whole genome shotgun (WGS) entry which is preliminary data.</text>
</comment>
<evidence type="ECO:0000313" key="3">
    <source>
        <dbReference type="Proteomes" id="UP000612055"/>
    </source>
</evidence>
<feature type="compositionally biased region" description="Pro residues" evidence="1">
    <location>
        <begin position="519"/>
        <end position="529"/>
    </location>
</feature>
<sequence length="540" mass="55792">MDTGLDHAWAQAEDAGDAQGWLSLVYDALQGGEEADDARLTGPSGSGYALADTSAPAAGVQQLHSPYWGPQAHSPCPPPLPGHSQGQQGWASPPALDAEWEPMGERKGWRGPLPAVRLAEGRDEGLSFAAHAQEWLARPGPVPAPAADLPGSPSVPAPAFAPGSWRAGSSQPQSQPPDSSSHRVAQRATAEHSWARSAVPGHLPAGSSAPQQQQPLASSGRHAHPPTAPQPCASAYAPPPHAASTAYFGNGYGGGWFDDGTSSAPELHTPRRATDGGMYAPPSGPMQSPPLPFYPPPCPSCCCACGAGRWHQKPANAYGMHPPPYDPRAANGRWGPPPPSHQGWGAPSGHGPLSPAPSAPPAIGGPGWDPCAIYDGWSTAEDTGGPATPGRDRFNGRWVLPAARNLGRGTLPRSCSFAAVASAYPEHAPISMGLWTAAAPCAGDLAPAAACTHTPRSSAAVADPRVARCMPYARQSDPGVHRRVLAPQATGLAPQPPCAAVGPRRLPSDLQALFDRTGMPPPPEGPLPPFLHELNGKPRF</sequence>
<dbReference type="AlphaFoldDB" id="A0A835XWD2"/>
<feature type="region of interest" description="Disordered" evidence="1">
    <location>
        <begin position="139"/>
        <end position="237"/>
    </location>
</feature>
<feature type="region of interest" description="Disordered" evidence="1">
    <location>
        <begin position="513"/>
        <end position="540"/>
    </location>
</feature>